<comment type="caution">
    <text evidence="4">The sequence shown here is derived from an EMBL/GenBank/DDBJ whole genome shotgun (WGS) entry which is preliminary data.</text>
</comment>
<dbReference type="EMBL" id="JAPKNK010000003">
    <property type="protein sequence ID" value="MCX5569389.1"/>
    <property type="molecule type" value="Genomic_DNA"/>
</dbReference>
<dbReference type="SUPFAM" id="SSF101478">
    <property type="entry name" value="ADP-ribosylglycohydrolase"/>
    <property type="match status" value="1"/>
</dbReference>
<dbReference type="InterPro" id="IPR050792">
    <property type="entry name" value="ADP-ribosylglycohydrolase"/>
</dbReference>
<dbReference type="Proteomes" id="UP001144805">
    <property type="component" value="Unassembled WGS sequence"/>
</dbReference>
<proteinExistence type="inferred from homology"/>
<dbReference type="AlphaFoldDB" id="A0A9X3IKA6"/>
<organism evidence="4 5">
    <name type="scientific">Kaistia nematophila</name>
    <dbReference type="NCBI Taxonomy" id="2994654"/>
    <lineage>
        <taxon>Bacteria</taxon>
        <taxon>Pseudomonadati</taxon>
        <taxon>Pseudomonadota</taxon>
        <taxon>Alphaproteobacteria</taxon>
        <taxon>Hyphomicrobiales</taxon>
        <taxon>Kaistiaceae</taxon>
        <taxon>Kaistia</taxon>
    </lineage>
</organism>
<feature type="binding site" evidence="3">
    <location>
        <position position="303"/>
    </location>
    <ligand>
        <name>Mg(2+)</name>
        <dbReference type="ChEBI" id="CHEBI:18420"/>
        <label>1</label>
    </ligand>
</feature>
<name>A0A9X3IKA6_9HYPH</name>
<dbReference type="Pfam" id="PF03747">
    <property type="entry name" value="ADP_ribosyl_GH"/>
    <property type="match status" value="1"/>
</dbReference>
<keyword evidence="5" id="KW-1185">Reference proteome</keyword>
<dbReference type="RefSeq" id="WP_266338361.1">
    <property type="nucleotide sequence ID" value="NZ_JAPKNK010000003.1"/>
</dbReference>
<keyword evidence="3" id="KW-0460">Magnesium</keyword>
<protein>
    <submittedName>
        <fullName evidence="4">ADP-ribosylglycohydrolase family protein</fullName>
    </submittedName>
</protein>
<dbReference type="Gene3D" id="1.10.4080.10">
    <property type="entry name" value="ADP-ribosylation/Crystallin J1"/>
    <property type="match status" value="1"/>
</dbReference>
<evidence type="ECO:0000256" key="1">
    <source>
        <dbReference type="ARBA" id="ARBA00010702"/>
    </source>
</evidence>
<dbReference type="InterPro" id="IPR036705">
    <property type="entry name" value="Ribosyl_crysJ1_sf"/>
</dbReference>
<keyword evidence="3" id="KW-0479">Metal-binding</keyword>
<evidence type="ECO:0000256" key="2">
    <source>
        <dbReference type="ARBA" id="ARBA00022801"/>
    </source>
</evidence>
<feature type="binding site" evidence="3">
    <location>
        <position position="70"/>
    </location>
    <ligand>
        <name>Mg(2+)</name>
        <dbReference type="ChEBI" id="CHEBI:18420"/>
        <label>1</label>
    </ligand>
</feature>
<accession>A0A9X3IKA6</accession>
<feature type="binding site" evidence="3">
    <location>
        <position position="69"/>
    </location>
    <ligand>
        <name>Mg(2+)</name>
        <dbReference type="ChEBI" id="CHEBI:18420"/>
        <label>1</label>
    </ligand>
</feature>
<comment type="cofactor">
    <cofactor evidence="3">
        <name>Mg(2+)</name>
        <dbReference type="ChEBI" id="CHEBI:18420"/>
    </cofactor>
    <text evidence="3">Binds 2 magnesium ions per subunit.</text>
</comment>
<dbReference type="GO" id="GO:0016787">
    <property type="term" value="F:hydrolase activity"/>
    <property type="evidence" value="ECO:0007669"/>
    <property type="project" value="UniProtKB-KW"/>
</dbReference>
<dbReference type="PANTHER" id="PTHR16222:SF24">
    <property type="entry name" value="ADP-RIBOSYLHYDROLASE ARH3"/>
    <property type="match status" value="1"/>
</dbReference>
<sequence>MTMMANLPLSERIGRVFAGACVGDALGAATECMHPDEVLAVFGGPVRELRDPPPRAQFALGLARGKLTDDATQMLAMARRLIATNGRPTVADAVAGILDWASDEEVFRRFAGPTTRLAVEQLRAGVEPAIVASPAVYSCTYGTSNGGAMRAPAAGCARPGDSVGAAELAAILSAPTHNTQIAYAGAGAVAASIAVGLTSGLTGGAAEAAMIEAAHRGIVAGEAYARTNGRVVGGPGIRRRLDLAVGIGEAHRGDLAGAAAELTDVVGNGVAMAEAVPHAFGLVIAASGNPWEAIVAAVNGGNDSDTIAMIAGAVAAAWWQDGEAVPPAILAEVESANGLDLRQFANAFTAALFPGKAA</sequence>
<evidence type="ECO:0000313" key="5">
    <source>
        <dbReference type="Proteomes" id="UP001144805"/>
    </source>
</evidence>
<gene>
    <name evidence="4" type="ORF">OSH07_09300</name>
</gene>
<keyword evidence="2" id="KW-0378">Hydrolase</keyword>
<feature type="binding site" evidence="3">
    <location>
        <position position="306"/>
    </location>
    <ligand>
        <name>Mg(2+)</name>
        <dbReference type="ChEBI" id="CHEBI:18420"/>
        <label>1</label>
    </ligand>
</feature>
<dbReference type="GO" id="GO:0046872">
    <property type="term" value="F:metal ion binding"/>
    <property type="evidence" value="ECO:0007669"/>
    <property type="project" value="UniProtKB-KW"/>
</dbReference>
<comment type="similarity">
    <text evidence="1">Belongs to the ADP-ribosylglycohydrolase family.</text>
</comment>
<evidence type="ECO:0000256" key="3">
    <source>
        <dbReference type="PIRSR" id="PIRSR605502-1"/>
    </source>
</evidence>
<evidence type="ECO:0000313" key="4">
    <source>
        <dbReference type="EMBL" id="MCX5569389.1"/>
    </source>
</evidence>
<feature type="binding site" evidence="3">
    <location>
        <position position="305"/>
    </location>
    <ligand>
        <name>Mg(2+)</name>
        <dbReference type="ChEBI" id="CHEBI:18420"/>
        <label>2</label>
    </ligand>
</feature>
<dbReference type="PANTHER" id="PTHR16222">
    <property type="entry name" value="ADP-RIBOSYLGLYCOHYDROLASE"/>
    <property type="match status" value="1"/>
</dbReference>
<dbReference type="InterPro" id="IPR005502">
    <property type="entry name" value="Ribosyl_crysJ1"/>
</dbReference>
<feature type="binding site" evidence="3">
    <location>
        <position position="68"/>
    </location>
    <ligand>
        <name>Mg(2+)</name>
        <dbReference type="ChEBI" id="CHEBI:18420"/>
        <label>1</label>
    </ligand>
</feature>
<reference evidence="4" key="1">
    <citation type="submission" date="2022-11" db="EMBL/GenBank/DDBJ databases">
        <title>Biodiversity and phylogenetic relationships of bacteria.</title>
        <authorList>
            <person name="Machado R.A.R."/>
            <person name="Bhat A."/>
            <person name="Loulou A."/>
            <person name="Kallel S."/>
        </authorList>
    </citation>
    <scope>NUCLEOTIDE SEQUENCE</scope>
    <source>
        <strain evidence="4">K-TC2</strain>
    </source>
</reference>